<evidence type="ECO:0000313" key="3">
    <source>
        <dbReference type="Proteomes" id="UP000562395"/>
    </source>
</evidence>
<evidence type="ECO:0000256" key="1">
    <source>
        <dbReference type="SAM" id="SignalP"/>
    </source>
</evidence>
<name>A0A7W6EXI4_9SPHN</name>
<proteinExistence type="predicted"/>
<keyword evidence="1" id="KW-0732">Signal</keyword>
<feature type="chain" id="PRO_5030635744" description="Lipoprotein" evidence="1">
    <location>
        <begin position="18"/>
        <end position="109"/>
    </location>
</feature>
<evidence type="ECO:0008006" key="4">
    <source>
        <dbReference type="Google" id="ProtNLM"/>
    </source>
</evidence>
<evidence type="ECO:0000313" key="2">
    <source>
        <dbReference type="EMBL" id="MBB3862412.1"/>
    </source>
</evidence>
<comment type="caution">
    <text evidence="2">The sequence shown here is derived from an EMBL/GenBank/DDBJ whole genome shotgun (WGS) entry which is preliminary data.</text>
</comment>
<gene>
    <name evidence="2" type="ORF">GGQ88_003712</name>
</gene>
<protein>
    <recommendedName>
        <fullName evidence="4">Lipoprotein</fullName>
    </recommendedName>
</protein>
<dbReference type="EMBL" id="JACICY010000013">
    <property type="protein sequence ID" value="MBB3862412.1"/>
    <property type="molecule type" value="Genomic_DNA"/>
</dbReference>
<dbReference type="Proteomes" id="UP000562395">
    <property type="component" value="Unassembled WGS sequence"/>
</dbReference>
<accession>A0A7W6EXI4</accession>
<feature type="signal peptide" evidence="1">
    <location>
        <begin position="1"/>
        <end position="17"/>
    </location>
</feature>
<sequence length="109" mass="11691">MSVRSSILVAMALAALAGCSGDEHTKAEQHLMVAGPEDGVNRFAELQRSRRPTLVVSSVRPVGKGRVEAIVSLPAAFSSRELVQTTREALAAGLEYKFESRQSVLPVRS</sequence>
<dbReference type="PROSITE" id="PS51257">
    <property type="entry name" value="PROKAR_LIPOPROTEIN"/>
    <property type="match status" value="1"/>
</dbReference>
<reference evidence="2 3" key="1">
    <citation type="submission" date="2020-08" db="EMBL/GenBank/DDBJ databases">
        <title>Genomic Encyclopedia of Type Strains, Phase IV (KMG-IV): sequencing the most valuable type-strain genomes for metagenomic binning, comparative biology and taxonomic classification.</title>
        <authorList>
            <person name="Goeker M."/>
        </authorList>
    </citation>
    <scope>NUCLEOTIDE SEQUENCE [LARGE SCALE GENOMIC DNA]</scope>
    <source>
        <strain evidence="2 3">DSM 14552</strain>
    </source>
</reference>
<dbReference type="RefSeq" id="WP_183614902.1">
    <property type="nucleotide sequence ID" value="NZ_JACICY010000013.1"/>
</dbReference>
<keyword evidence="3" id="KW-1185">Reference proteome</keyword>
<organism evidence="2 3">
    <name type="scientific">Novosphingobium hassiacum</name>
    <dbReference type="NCBI Taxonomy" id="173676"/>
    <lineage>
        <taxon>Bacteria</taxon>
        <taxon>Pseudomonadati</taxon>
        <taxon>Pseudomonadota</taxon>
        <taxon>Alphaproteobacteria</taxon>
        <taxon>Sphingomonadales</taxon>
        <taxon>Sphingomonadaceae</taxon>
        <taxon>Novosphingobium</taxon>
    </lineage>
</organism>
<dbReference type="AlphaFoldDB" id="A0A7W6EXI4"/>